<evidence type="ECO:0000313" key="4">
    <source>
        <dbReference type="Proteomes" id="UP000006701"/>
    </source>
</evidence>
<dbReference type="GO" id="GO:0019120">
    <property type="term" value="F:hydrolase activity, acting on acid halide bonds, in C-halide compounds"/>
    <property type="evidence" value="ECO:0007669"/>
    <property type="project" value="InterPro"/>
</dbReference>
<dbReference type="HOGENOM" id="CLU_045011_3_1_1"/>
<dbReference type="InterPro" id="IPR006328">
    <property type="entry name" value="2-HAD"/>
</dbReference>
<dbReference type="InterPro" id="IPR036412">
    <property type="entry name" value="HAD-like_sf"/>
</dbReference>
<reference evidence="3 4" key="1">
    <citation type="journal article" date="2008" name="PLoS Genet.">
        <title>Genomic islands in the pathogenic filamentous fungus Aspergillus fumigatus.</title>
        <authorList>
            <person name="Fedorova N.D."/>
            <person name="Khaldi N."/>
            <person name="Joardar V.S."/>
            <person name="Maiti R."/>
            <person name="Amedeo P."/>
            <person name="Anderson M.J."/>
            <person name="Crabtree J."/>
            <person name="Silva J.C."/>
            <person name="Badger J.H."/>
            <person name="Albarraq A."/>
            <person name="Angiuoli S."/>
            <person name="Bussey H."/>
            <person name="Bowyer P."/>
            <person name="Cotty P.J."/>
            <person name="Dyer P.S."/>
            <person name="Egan A."/>
            <person name="Galens K."/>
            <person name="Fraser-Liggett C.M."/>
            <person name="Haas B.J."/>
            <person name="Inman J.M."/>
            <person name="Kent R."/>
            <person name="Lemieux S."/>
            <person name="Malavazi I."/>
            <person name="Orvis J."/>
            <person name="Roemer T."/>
            <person name="Ronning C.M."/>
            <person name="Sundaram J.P."/>
            <person name="Sutton G."/>
            <person name="Turner G."/>
            <person name="Venter J.C."/>
            <person name="White O.R."/>
            <person name="Whitty B.R."/>
            <person name="Youngman P."/>
            <person name="Wolfe K.H."/>
            <person name="Goldman G.H."/>
            <person name="Wortman J.R."/>
            <person name="Jiang B."/>
            <person name="Denning D.W."/>
            <person name="Nierman W.C."/>
        </authorList>
    </citation>
    <scope>NUCLEOTIDE SEQUENCE [LARGE SCALE GENOMIC DNA]</scope>
    <source>
        <strain evidence="4">ATCC 1007 / CBS 513.65 / DSM 816 / NCTC 3887 / NRRL 1</strain>
    </source>
</reference>
<dbReference type="KEGG" id="act:ACLA_017370"/>
<dbReference type="InterPro" id="IPR023198">
    <property type="entry name" value="PGP-like_dom2"/>
</dbReference>
<dbReference type="PANTHER" id="PTHR43316:SF3">
    <property type="entry name" value="HALOACID DEHALOGENASE, TYPE II (AFU_ORTHOLOGUE AFUA_2G07750)-RELATED"/>
    <property type="match status" value="1"/>
</dbReference>
<dbReference type="OrthoDB" id="3256520at2759"/>
<dbReference type="GO" id="GO:0016791">
    <property type="term" value="F:phosphatase activity"/>
    <property type="evidence" value="ECO:0007669"/>
    <property type="project" value="UniProtKB-ARBA"/>
</dbReference>
<dbReference type="VEuPathDB" id="FungiDB:ACLA_017370"/>
<gene>
    <name evidence="3" type="ORF">ACLA_017370</name>
</gene>
<dbReference type="PANTHER" id="PTHR43316">
    <property type="entry name" value="HYDROLASE, HALOACID DELAHOGENASE-RELATED"/>
    <property type="match status" value="1"/>
</dbReference>
<dbReference type="OMA" id="TTFWINR"/>
<accession>A1CC22</accession>
<evidence type="ECO:0000256" key="1">
    <source>
        <dbReference type="ARBA" id="ARBA00008106"/>
    </source>
</evidence>
<dbReference type="Pfam" id="PF00702">
    <property type="entry name" value="Hydrolase"/>
    <property type="match status" value="1"/>
</dbReference>
<dbReference type="SFLD" id="SFLDS00003">
    <property type="entry name" value="Haloacid_Dehalogenase"/>
    <property type="match status" value="1"/>
</dbReference>
<proteinExistence type="inferred from homology"/>
<keyword evidence="2" id="KW-0378">Hydrolase</keyword>
<dbReference type="SUPFAM" id="SSF56784">
    <property type="entry name" value="HAD-like"/>
    <property type="match status" value="1"/>
</dbReference>
<dbReference type="eggNOG" id="ENOG502S2CI">
    <property type="taxonomic scope" value="Eukaryota"/>
</dbReference>
<dbReference type="InterPro" id="IPR051540">
    <property type="entry name" value="S-2-haloacid_dehalogenase"/>
</dbReference>
<evidence type="ECO:0000313" key="3">
    <source>
        <dbReference type="EMBL" id="EAW13290.1"/>
    </source>
</evidence>
<dbReference type="Proteomes" id="UP000006701">
    <property type="component" value="Unassembled WGS sequence"/>
</dbReference>
<dbReference type="InterPro" id="IPR023214">
    <property type="entry name" value="HAD_sf"/>
</dbReference>
<dbReference type="PRINTS" id="PR00413">
    <property type="entry name" value="HADHALOGNASE"/>
</dbReference>
<dbReference type="SFLD" id="SFLDG01129">
    <property type="entry name" value="C1.5:_HAD__Beta-PGM__Phosphata"/>
    <property type="match status" value="1"/>
</dbReference>
<protein>
    <submittedName>
        <fullName evidence="3">Haloacid dehalogenase, type II</fullName>
    </submittedName>
</protein>
<dbReference type="EMBL" id="DS027049">
    <property type="protein sequence ID" value="EAW13290.1"/>
    <property type="molecule type" value="Genomic_DNA"/>
</dbReference>
<dbReference type="STRING" id="344612.A1CC22"/>
<keyword evidence="4" id="KW-1185">Reference proteome</keyword>
<sequence>MGTQRNPVVAFDLYGTILSTDSIVEQLKGHFPLPIAQSLSTSWRRYQLEYTWRLNSMDRYDSFDDITRNSLHQALLEHGEAPDHAVVNKLLVAYDHLSIFPDVDRTLRQLAALHNTTVVVFSNGTQTMVTNSVHHSPDLSPHKDVFAGVITVEDVQKFKPAPAAYTHLARKMGKSPQQMADLWLISANPFDIVGARASGLNAIWVDRSRRGWMDAAIPGLQPTAVVQELDEIVALIPKG</sequence>
<dbReference type="NCBIfam" id="TIGR01428">
    <property type="entry name" value="HAD_type_II"/>
    <property type="match status" value="1"/>
</dbReference>
<dbReference type="NCBIfam" id="TIGR01493">
    <property type="entry name" value="HAD-SF-IA-v2"/>
    <property type="match status" value="1"/>
</dbReference>
<dbReference type="InterPro" id="IPR006439">
    <property type="entry name" value="HAD-SF_hydro_IA"/>
</dbReference>
<organism evidence="3 4">
    <name type="scientific">Aspergillus clavatus (strain ATCC 1007 / CBS 513.65 / DSM 816 / NCTC 3887 / NRRL 1 / QM 1276 / 107)</name>
    <dbReference type="NCBI Taxonomy" id="344612"/>
    <lineage>
        <taxon>Eukaryota</taxon>
        <taxon>Fungi</taxon>
        <taxon>Dikarya</taxon>
        <taxon>Ascomycota</taxon>
        <taxon>Pezizomycotina</taxon>
        <taxon>Eurotiomycetes</taxon>
        <taxon>Eurotiomycetidae</taxon>
        <taxon>Eurotiales</taxon>
        <taxon>Aspergillaceae</taxon>
        <taxon>Aspergillus</taxon>
        <taxon>Aspergillus subgen. Fumigati</taxon>
    </lineage>
</organism>
<dbReference type="GeneID" id="4706626"/>
<name>A1CC22_ASPCL</name>
<dbReference type="Gene3D" id="3.40.50.1000">
    <property type="entry name" value="HAD superfamily/HAD-like"/>
    <property type="match status" value="1"/>
</dbReference>
<dbReference type="AlphaFoldDB" id="A1CC22"/>
<dbReference type="Gene3D" id="1.10.150.240">
    <property type="entry name" value="Putative phosphatase, domain 2"/>
    <property type="match status" value="1"/>
</dbReference>
<dbReference type="RefSeq" id="XP_001274716.1">
    <property type="nucleotide sequence ID" value="XM_001274715.1"/>
</dbReference>
<evidence type="ECO:0000256" key="2">
    <source>
        <dbReference type="ARBA" id="ARBA00022801"/>
    </source>
</evidence>
<comment type="similarity">
    <text evidence="1">Belongs to the HAD-like hydrolase superfamily. S-2-haloalkanoic acid dehalogenase family.</text>
</comment>